<gene>
    <name evidence="2" type="ORF">SAMN05892877_11373</name>
</gene>
<dbReference type="OrthoDB" id="8443503at2"/>
<organism evidence="2 3">
    <name type="scientific">Rhizobium subbaraonis</name>
    <dbReference type="NCBI Taxonomy" id="908946"/>
    <lineage>
        <taxon>Bacteria</taxon>
        <taxon>Pseudomonadati</taxon>
        <taxon>Pseudomonadota</taxon>
        <taxon>Alphaproteobacteria</taxon>
        <taxon>Hyphomicrobiales</taxon>
        <taxon>Rhizobiaceae</taxon>
        <taxon>Rhizobium/Agrobacterium group</taxon>
        <taxon>Rhizobium</taxon>
    </lineage>
</organism>
<proteinExistence type="predicted"/>
<evidence type="ECO:0000313" key="3">
    <source>
        <dbReference type="Proteomes" id="UP000219167"/>
    </source>
</evidence>
<keyword evidence="1" id="KW-0812">Transmembrane</keyword>
<reference evidence="2 3" key="1">
    <citation type="submission" date="2017-08" db="EMBL/GenBank/DDBJ databases">
        <authorList>
            <person name="de Groot N.N."/>
        </authorList>
    </citation>
    <scope>NUCLEOTIDE SEQUENCE [LARGE SCALE GENOMIC DNA]</scope>
    <source>
        <strain evidence="2 3">JC85</strain>
    </source>
</reference>
<evidence type="ECO:0000313" key="2">
    <source>
        <dbReference type="EMBL" id="SOC44705.1"/>
    </source>
</evidence>
<feature type="transmembrane region" description="Helical" evidence="1">
    <location>
        <begin position="159"/>
        <end position="179"/>
    </location>
</feature>
<keyword evidence="3" id="KW-1185">Reference proteome</keyword>
<keyword evidence="1" id="KW-0472">Membrane</keyword>
<dbReference type="AlphaFoldDB" id="A0A285US15"/>
<dbReference type="InterPro" id="IPR022266">
    <property type="entry name" value="DtrJ-like"/>
</dbReference>
<dbReference type="Proteomes" id="UP000219167">
    <property type="component" value="Unassembled WGS sequence"/>
</dbReference>
<name>A0A285US15_9HYPH</name>
<sequence length="249" mass="27602">MSDPAAAAARQQDRQQGLIAGLIMLPFRMLGVLAGSLLLSIAIECVCMYFFWPEEGWHHASSMLDHELAQLSQNFTRSAVVQEPGRTAHWLVEQAYEWIFVKSGLTEWMASASSQASAPARGAARDFRYYISLVYVWTESYLIAAAFVLLVFIVRLLVLVLTLPLFVLAAFVGLVDGLVRRDIRRFGAGRESGFVYHRAKASLMPLAVAPWVIYLALPISVHPLLILLPSAILLGIAMDVFAGSFKKYL</sequence>
<dbReference type="RefSeq" id="WP_097141608.1">
    <property type="nucleotide sequence ID" value="NZ_OBQD01000013.1"/>
</dbReference>
<accession>A0A285US15</accession>
<protein>
    <submittedName>
        <fullName evidence="2">Integrating conjugative element membrane protein (TIGR03747 family)</fullName>
    </submittedName>
</protein>
<keyword evidence="1" id="KW-1133">Transmembrane helix</keyword>
<feature type="transmembrane region" description="Helical" evidence="1">
    <location>
        <begin position="129"/>
        <end position="153"/>
    </location>
</feature>
<evidence type="ECO:0000256" key="1">
    <source>
        <dbReference type="SAM" id="Phobius"/>
    </source>
</evidence>
<dbReference type="NCBIfam" id="TIGR03747">
    <property type="entry name" value="conj_TIGR03747"/>
    <property type="match status" value="1"/>
</dbReference>
<dbReference type="Pfam" id="PF14348">
    <property type="entry name" value="DtrJ-like"/>
    <property type="match status" value="1"/>
</dbReference>
<feature type="transmembrane region" description="Helical" evidence="1">
    <location>
        <begin position="30"/>
        <end position="52"/>
    </location>
</feature>
<feature type="transmembrane region" description="Helical" evidence="1">
    <location>
        <begin position="223"/>
        <end position="245"/>
    </location>
</feature>
<dbReference type="EMBL" id="OBQD01000013">
    <property type="protein sequence ID" value="SOC44705.1"/>
    <property type="molecule type" value="Genomic_DNA"/>
</dbReference>
<feature type="transmembrane region" description="Helical" evidence="1">
    <location>
        <begin position="199"/>
        <end position="217"/>
    </location>
</feature>